<gene>
    <name evidence="2" type="ORF">KP803_10055</name>
</gene>
<sequence length="174" mass="19087">MLKVSSKFSLIALTLLLSPFAQANNFSYNYFEVRGGFGPQTIGGEFSMLLMENAHFVGRVDTSFENDWDAAAGVGFNGPIGSFADIYGQILIHHVNFVDSSSSDSAFQPEFNIGGRVWMTNQIELTGRIGLHKERSVFHAGLNFHSTEALSLFAGARNDGVYGPQFSIAARFNY</sequence>
<accession>A0A9X2BHB2</accession>
<evidence type="ECO:0008006" key="4">
    <source>
        <dbReference type="Google" id="ProtNLM"/>
    </source>
</evidence>
<organism evidence="2 3">
    <name type="scientific">Vibrio amylolyticus</name>
    <dbReference type="NCBI Taxonomy" id="2847292"/>
    <lineage>
        <taxon>Bacteria</taxon>
        <taxon>Pseudomonadati</taxon>
        <taxon>Pseudomonadota</taxon>
        <taxon>Gammaproteobacteria</taxon>
        <taxon>Vibrionales</taxon>
        <taxon>Vibrionaceae</taxon>
        <taxon>Vibrio</taxon>
    </lineage>
</organism>
<dbReference type="EMBL" id="JAJHVV010000005">
    <property type="protein sequence ID" value="MCK6263614.1"/>
    <property type="molecule type" value="Genomic_DNA"/>
</dbReference>
<proteinExistence type="predicted"/>
<keyword evidence="3" id="KW-1185">Reference proteome</keyword>
<reference evidence="2" key="1">
    <citation type="submission" date="2021-11" db="EMBL/GenBank/DDBJ databases">
        <title>Vibrio ZSDE26 sp. nov. and Vibrio ZSDZ34 sp. nov., isolated from coastal seawater in Qingdao.</title>
        <authorList>
            <person name="Zhang P."/>
        </authorList>
    </citation>
    <scope>NUCLEOTIDE SEQUENCE</scope>
    <source>
        <strain evidence="2">ZSDE26</strain>
    </source>
</reference>
<evidence type="ECO:0000313" key="2">
    <source>
        <dbReference type="EMBL" id="MCK6263614.1"/>
    </source>
</evidence>
<evidence type="ECO:0000313" key="3">
    <source>
        <dbReference type="Proteomes" id="UP001139559"/>
    </source>
</evidence>
<protein>
    <recommendedName>
        <fullName evidence="4">Outer membrane protein beta-barrel domain-containing protein</fullName>
    </recommendedName>
</protein>
<feature type="signal peptide" evidence="1">
    <location>
        <begin position="1"/>
        <end position="23"/>
    </location>
</feature>
<dbReference type="RefSeq" id="WP_248008691.1">
    <property type="nucleotide sequence ID" value="NZ_JAJHVV010000005.1"/>
</dbReference>
<name>A0A9X2BHB2_9VIBR</name>
<dbReference type="Proteomes" id="UP001139559">
    <property type="component" value="Unassembled WGS sequence"/>
</dbReference>
<dbReference type="AlphaFoldDB" id="A0A9X2BHB2"/>
<keyword evidence="1" id="KW-0732">Signal</keyword>
<comment type="caution">
    <text evidence="2">The sequence shown here is derived from an EMBL/GenBank/DDBJ whole genome shotgun (WGS) entry which is preliminary data.</text>
</comment>
<feature type="chain" id="PRO_5040933434" description="Outer membrane protein beta-barrel domain-containing protein" evidence="1">
    <location>
        <begin position="24"/>
        <end position="174"/>
    </location>
</feature>
<evidence type="ECO:0000256" key="1">
    <source>
        <dbReference type="SAM" id="SignalP"/>
    </source>
</evidence>